<proteinExistence type="predicted"/>
<feature type="transmembrane region" description="Helical" evidence="1">
    <location>
        <begin position="6"/>
        <end position="30"/>
    </location>
</feature>
<accession>A0A8T4IIT0</accession>
<name>A0A8T4IIT0_9ACTN</name>
<evidence type="ECO:0000313" key="2">
    <source>
        <dbReference type="EMBL" id="MBR7671961.1"/>
    </source>
</evidence>
<feature type="transmembrane region" description="Helical" evidence="1">
    <location>
        <begin position="42"/>
        <end position="66"/>
    </location>
</feature>
<protein>
    <submittedName>
        <fullName evidence="2">AzlD domain-containing protein</fullName>
    </submittedName>
</protein>
<dbReference type="AlphaFoldDB" id="A0A8T4IIT0"/>
<evidence type="ECO:0000256" key="1">
    <source>
        <dbReference type="SAM" id="Phobius"/>
    </source>
</evidence>
<keyword evidence="1" id="KW-0812">Transmembrane</keyword>
<keyword evidence="3" id="KW-1185">Reference proteome</keyword>
<reference evidence="2" key="1">
    <citation type="submission" date="2021-04" db="EMBL/GenBank/DDBJ databases">
        <title>Sequencing of actinobacteria type strains.</title>
        <authorList>
            <person name="Nguyen G.-S."/>
            <person name="Wentzel A."/>
        </authorList>
    </citation>
    <scope>NUCLEOTIDE SEQUENCE</scope>
    <source>
        <strain evidence="2">DSM 42095</strain>
    </source>
</reference>
<dbReference type="EMBL" id="JAGSMN010000053">
    <property type="protein sequence ID" value="MBR7671961.1"/>
    <property type="molecule type" value="Genomic_DNA"/>
</dbReference>
<keyword evidence="1" id="KW-1133">Transmembrane helix</keyword>
<organism evidence="2 3">
    <name type="scientific">Streptomyces daliensis</name>
    <dbReference type="NCBI Taxonomy" id="299421"/>
    <lineage>
        <taxon>Bacteria</taxon>
        <taxon>Bacillati</taxon>
        <taxon>Actinomycetota</taxon>
        <taxon>Actinomycetes</taxon>
        <taxon>Kitasatosporales</taxon>
        <taxon>Streptomycetaceae</taxon>
        <taxon>Streptomyces</taxon>
    </lineage>
</organism>
<evidence type="ECO:0000313" key="3">
    <source>
        <dbReference type="Proteomes" id="UP000675554"/>
    </source>
</evidence>
<feature type="transmembrane region" description="Helical" evidence="1">
    <location>
        <begin position="86"/>
        <end position="106"/>
    </location>
</feature>
<dbReference type="Proteomes" id="UP000675554">
    <property type="component" value="Unassembled WGS sequence"/>
</dbReference>
<comment type="caution">
    <text evidence="2">The sequence shown here is derived from an EMBL/GenBank/DDBJ whole genome shotgun (WGS) entry which is preliminary data.</text>
</comment>
<dbReference type="InterPro" id="IPR008407">
    <property type="entry name" value="Brnchd-chn_aa_trnsp_AzlD"/>
</dbReference>
<gene>
    <name evidence="2" type="ORF">KDA82_02685</name>
</gene>
<dbReference type="Pfam" id="PF05437">
    <property type="entry name" value="AzlD"/>
    <property type="match status" value="1"/>
</dbReference>
<keyword evidence="1" id="KW-0472">Membrane</keyword>
<sequence length="107" mass="10857">MSGMLSGVWLAVLLVGAVSMALKATGPVLLGGQELPDSMRRVVALMAPTLLAALISTQIFASGQALTVDARVVGLAVGAFGVWRNWPTLLVVFLGAAAAAVTRLIAG</sequence>